<dbReference type="InterPro" id="IPR003593">
    <property type="entry name" value="AAA+_ATPase"/>
</dbReference>
<comment type="caution">
    <text evidence="6">The sequence shown here is derived from an EMBL/GenBank/DDBJ whole genome shotgun (WGS) entry which is preliminary data.</text>
</comment>
<feature type="domain" description="ABC transporter" evidence="5">
    <location>
        <begin position="84"/>
        <end position="318"/>
    </location>
</feature>
<dbReference type="PANTHER" id="PTHR43117">
    <property type="entry name" value="OSMOPROTECTANT IMPORT ATP-BINDING PROTEIN OSMV"/>
    <property type="match status" value="1"/>
</dbReference>
<dbReference type="SMART" id="SM00382">
    <property type="entry name" value="AAA"/>
    <property type="match status" value="1"/>
</dbReference>
<evidence type="ECO:0000313" key="6">
    <source>
        <dbReference type="EMBL" id="EFU75812.1"/>
    </source>
</evidence>
<sequence>MGGQKMSELKLKELLEKYPFVADFFDSTGFFIDDDLELTFSEFLNKISEEELEEKAIDRDEIKIQLDIFIKQMLQFLGDNKEIIESLTIFPGHNKSGEKEKFQKLDIFSSQIVSIVGATGSGKSRLLADIEWAAQNDTPTGRTIYINGRKPDPKWRYSTNNKLVAQLSQNMNFVMDLTAREFITMHAESRMIEDIEDTVEKILHEANKLAGENFAPETAVTALSGGQSRALMIADTAVLSSSPIVLIDEIENAGIDRKKALDLLVSQDKIVLMATHDPLLALMADKRIVIKNGGIDKIIETTAKEKEVLVQLDSIDGIMQEARKRLRAGMTLEGELCQEVIHSPHSLGE</sequence>
<proteinExistence type="inferred from homology"/>
<comment type="similarity">
    <text evidence="1">Belongs to the ABC transporter superfamily.</text>
</comment>
<accession>E6LQQ0</accession>
<dbReference type="Gene3D" id="3.40.50.300">
    <property type="entry name" value="P-loop containing nucleotide triphosphate hydrolases"/>
    <property type="match status" value="1"/>
</dbReference>
<dbReference type="InterPro" id="IPR027417">
    <property type="entry name" value="P-loop_NTPase"/>
</dbReference>
<evidence type="ECO:0000256" key="3">
    <source>
        <dbReference type="ARBA" id="ARBA00022741"/>
    </source>
</evidence>
<evidence type="ECO:0000256" key="1">
    <source>
        <dbReference type="ARBA" id="ARBA00005417"/>
    </source>
</evidence>
<dbReference type="InterPro" id="IPR003439">
    <property type="entry name" value="ABC_transporter-like_ATP-bd"/>
</dbReference>
<dbReference type="eggNOG" id="COG1136">
    <property type="taxonomic scope" value="Bacteria"/>
</dbReference>
<dbReference type="PROSITE" id="PS00211">
    <property type="entry name" value="ABC_TRANSPORTER_1"/>
    <property type="match status" value="1"/>
</dbReference>
<keyword evidence="2" id="KW-0813">Transport</keyword>
<dbReference type="InterPro" id="IPR017871">
    <property type="entry name" value="ABC_transporter-like_CS"/>
</dbReference>
<keyword evidence="4 6" id="KW-0067">ATP-binding</keyword>
<evidence type="ECO:0000256" key="4">
    <source>
        <dbReference type="ARBA" id="ARBA00022840"/>
    </source>
</evidence>
<dbReference type="AlphaFoldDB" id="E6LQQ0"/>
<name>E6LQQ0_9FIRM</name>
<organism evidence="6 7">
    <name type="scientific">Lachnoanaerobaculum saburreum DSM 3986</name>
    <dbReference type="NCBI Taxonomy" id="887325"/>
    <lineage>
        <taxon>Bacteria</taxon>
        <taxon>Bacillati</taxon>
        <taxon>Bacillota</taxon>
        <taxon>Clostridia</taxon>
        <taxon>Lachnospirales</taxon>
        <taxon>Lachnospiraceae</taxon>
        <taxon>Lachnoanaerobaculum</taxon>
    </lineage>
</organism>
<dbReference type="PANTHER" id="PTHR43117:SF4">
    <property type="entry name" value="OSMOPROTECTANT IMPORT ATP-BINDING PROTEIN OSMV"/>
    <property type="match status" value="1"/>
</dbReference>
<dbReference type="Pfam" id="PF00005">
    <property type="entry name" value="ABC_tran"/>
    <property type="match status" value="1"/>
</dbReference>
<keyword evidence="3" id="KW-0547">Nucleotide-binding</keyword>
<dbReference type="PROSITE" id="PS50893">
    <property type="entry name" value="ABC_TRANSPORTER_2"/>
    <property type="match status" value="1"/>
</dbReference>
<gene>
    <name evidence="6" type="ORF">HMPREF0381_2285</name>
</gene>
<dbReference type="Proteomes" id="UP000003434">
    <property type="component" value="Unassembled WGS sequence"/>
</dbReference>
<dbReference type="SUPFAM" id="SSF52540">
    <property type="entry name" value="P-loop containing nucleoside triphosphate hydrolases"/>
    <property type="match status" value="1"/>
</dbReference>
<reference evidence="6 7" key="1">
    <citation type="submission" date="2010-12" db="EMBL/GenBank/DDBJ databases">
        <authorList>
            <person name="Muzny D."/>
            <person name="Qin X."/>
            <person name="Deng J."/>
            <person name="Jiang H."/>
            <person name="Liu Y."/>
            <person name="Qu J."/>
            <person name="Song X.-Z."/>
            <person name="Zhang L."/>
            <person name="Thornton R."/>
            <person name="Coyle M."/>
            <person name="Francisco L."/>
            <person name="Jackson L."/>
            <person name="Javaid M."/>
            <person name="Korchina V."/>
            <person name="Kovar C."/>
            <person name="Mata R."/>
            <person name="Mathew T."/>
            <person name="Ngo R."/>
            <person name="Nguyen L."/>
            <person name="Nguyen N."/>
            <person name="Okwuonu G."/>
            <person name="Ongeri F."/>
            <person name="Pham C."/>
            <person name="Simmons D."/>
            <person name="Wilczek-Boney K."/>
            <person name="Hale W."/>
            <person name="Jakkamsetti A."/>
            <person name="Pham P."/>
            <person name="Ruth R."/>
            <person name="San Lucas F."/>
            <person name="Warren J."/>
            <person name="Zhang J."/>
            <person name="Zhao Z."/>
            <person name="Zhou C."/>
            <person name="Zhu D."/>
            <person name="Lee S."/>
            <person name="Bess C."/>
            <person name="Blankenburg K."/>
            <person name="Forbes L."/>
            <person name="Fu Q."/>
            <person name="Gubbala S."/>
            <person name="Hirani K."/>
            <person name="Jayaseelan J.C."/>
            <person name="Lara F."/>
            <person name="Munidasa M."/>
            <person name="Palculict T."/>
            <person name="Patil S."/>
            <person name="Pu L.-L."/>
            <person name="Saada N."/>
            <person name="Tang L."/>
            <person name="Weissenberger G."/>
            <person name="Zhu Y."/>
            <person name="Hemphill L."/>
            <person name="Shang Y."/>
            <person name="Youmans B."/>
            <person name="Ayvaz T."/>
            <person name="Ross M."/>
            <person name="Santibanez J."/>
            <person name="Aqrawi P."/>
            <person name="Gross S."/>
            <person name="Joshi V."/>
            <person name="Fowler G."/>
            <person name="Nazareth L."/>
            <person name="Reid J."/>
            <person name="Worley K."/>
            <person name="Petrosino J."/>
            <person name="Highlander S."/>
            <person name="Gibbs R."/>
        </authorList>
    </citation>
    <scope>NUCLEOTIDE SEQUENCE [LARGE SCALE GENOMIC DNA]</scope>
    <source>
        <strain evidence="6 7">DSM 3986</strain>
    </source>
</reference>
<dbReference type="HOGENOM" id="CLU_072513_0_0_9"/>
<evidence type="ECO:0000256" key="2">
    <source>
        <dbReference type="ARBA" id="ARBA00022448"/>
    </source>
</evidence>
<dbReference type="GO" id="GO:0016887">
    <property type="term" value="F:ATP hydrolysis activity"/>
    <property type="evidence" value="ECO:0007669"/>
    <property type="project" value="InterPro"/>
</dbReference>
<evidence type="ECO:0000259" key="5">
    <source>
        <dbReference type="PROSITE" id="PS50893"/>
    </source>
</evidence>
<protein>
    <submittedName>
        <fullName evidence="6">ABC transporter, ATP-binding protein</fullName>
    </submittedName>
</protein>
<dbReference type="EMBL" id="AEPW01000088">
    <property type="protein sequence ID" value="EFU75812.1"/>
    <property type="molecule type" value="Genomic_DNA"/>
</dbReference>
<dbReference type="GO" id="GO:0005524">
    <property type="term" value="F:ATP binding"/>
    <property type="evidence" value="ECO:0007669"/>
    <property type="project" value="UniProtKB-KW"/>
</dbReference>
<evidence type="ECO:0000313" key="7">
    <source>
        <dbReference type="Proteomes" id="UP000003434"/>
    </source>
</evidence>